<keyword evidence="4" id="KW-1185">Reference proteome</keyword>
<evidence type="ECO:0000313" key="3">
    <source>
        <dbReference type="EMBL" id="AET69250.1"/>
    </source>
</evidence>
<dbReference type="HOGENOM" id="CLU_017567_0_0_9"/>
<proteinExistence type="predicted"/>
<dbReference type="Gene3D" id="1.10.780.10">
    <property type="entry name" value="Hydroxylamine Oxidoreductase, Chain A, domain 1"/>
    <property type="match status" value="1"/>
</dbReference>
<dbReference type="KEGG" id="dor:Desor_3789"/>
<dbReference type="AlphaFoldDB" id="G7W9B3"/>
<dbReference type="InterPro" id="IPR036280">
    <property type="entry name" value="Multihaem_cyt_sf"/>
</dbReference>
<feature type="transmembrane region" description="Helical" evidence="2">
    <location>
        <begin position="7"/>
        <end position="29"/>
    </location>
</feature>
<dbReference type="PANTHER" id="PTHR35038">
    <property type="entry name" value="DISSIMILATORY SULFITE REDUCTASE SIRA"/>
    <property type="match status" value="1"/>
</dbReference>
<accession>G7W9B3</accession>
<dbReference type="EMBL" id="CP003108">
    <property type="protein sequence ID" value="AET69250.1"/>
    <property type="molecule type" value="Genomic_DNA"/>
</dbReference>
<dbReference type="InterPro" id="IPR051829">
    <property type="entry name" value="Multiheme_Cytochr_ET"/>
</dbReference>
<keyword evidence="2" id="KW-0812">Transmembrane</keyword>
<keyword evidence="1" id="KW-0732">Signal</keyword>
<dbReference type="eggNOG" id="COG3303">
    <property type="taxonomic scope" value="Bacteria"/>
</dbReference>
<organism evidence="3 4">
    <name type="scientific">Desulfosporosinus orientis (strain ATCC 19365 / DSM 765 / NCIMB 8382 / VKM B-1628 / Singapore I)</name>
    <name type="common">Desulfotomaculum orientis</name>
    <dbReference type="NCBI Taxonomy" id="768706"/>
    <lineage>
        <taxon>Bacteria</taxon>
        <taxon>Bacillati</taxon>
        <taxon>Bacillota</taxon>
        <taxon>Clostridia</taxon>
        <taxon>Eubacteriales</taxon>
        <taxon>Desulfitobacteriaceae</taxon>
        <taxon>Desulfosporosinus</taxon>
    </lineage>
</organism>
<dbReference type="Proteomes" id="UP000006346">
    <property type="component" value="Chromosome"/>
</dbReference>
<dbReference type="Gene3D" id="1.20.850.10">
    <property type="entry name" value="Hydroxylamine Oxidoreductase, Chain A, domain 2"/>
    <property type="match status" value="1"/>
</dbReference>
<dbReference type="PATRIC" id="fig|768706.3.peg.3829"/>
<gene>
    <name evidence="3" type="ordered locus">Desor_3789</name>
</gene>
<dbReference type="Pfam" id="PF13447">
    <property type="entry name" value="Multi-haem_cyto"/>
    <property type="match status" value="1"/>
</dbReference>
<evidence type="ECO:0000256" key="2">
    <source>
        <dbReference type="SAM" id="Phobius"/>
    </source>
</evidence>
<evidence type="ECO:0000313" key="4">
    <source>
        <dbReference type="Proteomes" id="UP000006346"/>
    </source>
</evidence>
<dbReference type="SUPFAM" id="SSF48695">
    <property type="entry name" value="Multiheme cytochromes"/>
    <property type="match status" value="1"/>
</dbReference>
<dbReference type="CDD" id="cd08168">
    <property type="entry name" value="Cytochrom_C3"/>
    <property type="match status" value="1"/>
</dbReference>
<protein>
    <submittedName>
        <fullName evidence="3">Nitrate/TMAO reductase, membrane-bound tetraheme cytochrome c subunit</fullName>
    </submittedName>
</protein>
<dbReference type="STRING" id="768706.Desor_3789"/>
<name>G7W9B3_DESOD</name>
<dbReference type="OrthoDB" id="9814800at2"/>
<evidence type="ECO:0000256" key="1">
    <source>
        <dbReference type="ARBA" id="ARBA00022729"/>
    </source>
</evidence>
<dbReference type="RefSeq" id="WP_014186058.1">
    <property type="nucleotide sequence ID" value="NC_016584.1"/>
</dbReference>
<reference evidence="3 4" key="2">
    <citation type="journal article" date="2012" name="J. Bacteriol.">
        <title>Complete genome sequences of Desulfosporosinus orientis DSM765T, Desulfosporosinus youngiae DSM17734T, Desulfosporosinus meridiei DSM13257T, and Desulfosporosinus acidiphilus DSM22704T.</title>
        <authorList>
            <person name="Pester M."/>
            <person name="Brambilla E."/>
            <person name="Alazard D."/>
            <person name="Rattei T."/>
            <person name="Weinmaier T."/>
            <person name="Han J."/>
            <person name="Lucas S."/>
            <person name="Lapidus A."/>
            <person name="Cheng J.F."/>
            <person name="Goodwin L."/>
            <person name="Pitluck S."/>
            <person name="Peters L."/>
            <person name="Ovchinnikova G."/>
            <person name="Teshima H."/>
            <person name="Detter J.C."/>
            <person name="Han C.S."/>
            <person name="Tapia R."/>
            <person name="Land M.L."/>
            <person name="Hauser L."/>
            <person name="Kyrpides N.C."/>
            <person name="Ivanova N.N."/>
            <person name="Pagani I."/>
            <person name="Huntmann M."/>
            <person name="Wei C.L."/>
            <person name="Davenport K.W."/>
            <person name="Daligault H."/>
            <person name="Chain P.S."/>
            <person name="Chen A."/>
            <person name="Mavromatis K."/>
            <person name="Markowitz V."/>
            <person name="Szeto E."/>
            <person name="Mikhailova N."/>
            <person name="Pati A."/>
            <person name="Wagner M."/>
            <person name="Woyke T."/>
            <person name="Ollivier B."/>
            <person name="Klenk H.P."/>
            <person name="Spring S."/>
            <person name="Loy A."/>
        </authorList>
    </citation>
    <scope>NUCLEOTIDE SEQUENCE [LARGE SCALE GENOMIC DNA]</scope>
    <source>
        <strain evidence="4">ATCC 19365 / DSM 765 / NCIMB 8382 / VKM B-1628</strain>
    </source>
</reference>
<sequence length="422" mass="46134">MKSTTKMIALLVMGTVLAGVLLFMTYQYVVGPQGLSMSMPALSVVSTGENKACVECHQKDNPGIIQQYHNSEHSGRGVQCLDCHQAVKGQESLTEEHYKVALIAKPTPNNCAQCHETEVKEFEDSNHSARSWYAVQGSQNFTPEELANYHLLDANGNPLNGGKANPVFNLIGQDASAQSCEVCHGIGEKNSDGSFGDCTKCHLRHTFDIAQARKPETCGQCHLGPDHPQAEIYNESAHGTYYQANQSKYNMDAPSGTLTVEDFPAPTCATCHMSAFGSVEGTHDVGQRLKWSLAPEIASVRKDGEVHQQTMNAVCLNCHTQPFIDDVTGKAEKTIALTNENVQKGKSIIQDLRAAGLLGTKSFADPMDFEYFELWHHEGRRARFGAVMGGADYVNWHGIYEQEKALVELQSAADDLKAKAKP</sequence>
<keyword evidence="2" id="KW-1133">Transmembrane helix</keyword>
<reference evidence="4" key="1">
    <citation type="submission" date="2011-11" db="EMBL/GenBank/DDBJ databases">
        <title>Complete sequence of Desulfosporosinus orientis DSM 765.</title>
        <authorList>
            <person name="Lucas S."/>
            <person name="Han J."/>
            <person name="Lapidus A."/>
            <person name="Cheng J.-F."/>
            <person name="Goodwin L."/>
            <person name="Pitluck S."/>
            <person name="Peters L."/>
            <person name="Ovchinnikova G."/>
            <person name="Teshima H."/>
            <person name="Detter J.C."/>
            <person name="Han C."/>
            <person name="Tapia R."/>
            <person name="Land M."/>
            <person name="Hauser L."/>
            <person name="Kyrpides N."/>
            <person name="Ivanova N."/>
            <person name="Pagani I."/>
            <person name="Pester M."/>
            <person name="Spring S."/>
            <person name="Ollivier B."/>
            <person name="Rattei T."/>
            <person name="Klenk H.-P."/>
            <person name="Wagner M."/>
            <person name="Loy A."/>
            <person name="Woyke T."/>
        </authorList>
    </citation>
    <scope>NUCLEOTIDE SEQUENCE [LARGE SCALE GENOMIC DNA]</scope>
    <source>
        <strain evidence="4">ATCC 19365 / DSM 765 / NCIMB 8382 / VKM B-1628</strain>
    </source>
</reference>
<keyword evidence="2" id="KW-0472">Membrane</keyword>